<feature type="transmembrane region" description="Helical" evidence="1">
    <location>
        <begin position="250"/>
        <end position="274"/>
    </location>
</feature>
<feature type="transmembrane region" description="Helical" evidence="1">
    <location>
        <begin position="91"/>
        <end position="110"/>
    </location>
</feature>
<organism evidence="2 3">
    <name type="scientific">Candidatus Woesebacteria bacterium GW2011_GWB1_40_101</name>
    <dbReference type="NCBI Taxonomy" id="1618575"/>
    <lineage>
        <taxon>Bacteria</taxon>
        <taxon>Candidatus Woeseibacteriota</taxon>
    </lineage>
</organism>
<dbReference type="Proteomes" id="UP000034687">
    <property type="component" value="Unassembled WGS sequence"/>
</dbReference>
<feature type="transmembrane region" description="Helical" evidence="1">
    <location>
        <begin position="168"/>
        <end position="189"/>
    </location>
</feature>
<keyword evidence="1" id="KW-0472">Membrane</keyword>
<keyword evidence="1" id="KW-1133">Transmembrane helix</keyword>
<comment type="caution">
    <text evidence="2">The sequence shown here is derived from an EMBL/GenBank/DDBJ whole genome shotgun (WGS) entry which is preliminary data.</text>
</comment>
<feature type="transmembrane region" description="Helical" evidence="1">
    <location>
        <begin position="337"/>
        <end position="358"/>
    </location>
</feature>
<dbReference type="AlphaFoldDB" id="A0A0G0QHR4"/>
<evidence type="ECO:0000313" key="2">
    <source>
        <dbReference type="EMBL" id="KKR39658.1"/>
    </source>
</evidence>
<feature type="transmembrane region" description="Helical" evidence="1">
    <location>
        <begin position="32"/>
        <end position="55"/>
    </location>
</feature>
<feature type="transmembrane region" description="Helical" evidence="1">
    <location>
        <begin position="304"/>
        <end position="325"/>
    </location>
</feature>
<name>A0A0G0QHR4_9BACT</name>
<feature type="transmembrane region" description="Helical" evidence="1">
    <location>
        <begin position="215"/>
        <end position="238"/>
    </location>
</feature>
<accession>A0A0G0QHR4</accession>
<proteinExistence type="predicted"/>
<keyword evidence="1" id="KW-0812">Transmembrane</keyword>
<evidence type="ECO:0000256" key="1">
    <source>
        <dbReference type="SAM" id="Phobius"/>
    </source>
</evidence>
<protein>
    <submittedName>
        <fullName evidence="2">Uncharacterized protein</fullName>
    </submittedName>
</protein>
<evidence type="ECO:0000313" key="3">
    <source>
        <dbReference type="Proteomes" id="UP000034687"/>
    </source>
</evidence>
<dbReference type="InterPro" id="IPR025291">
    <property type="entry name" value="DUF4153"/>
</dbReference>
<feature type="transmembrane region" description="Helical" evidence="1">
    <location>
        <begin position="398"/>
        <end position="416"/>
    </location>
</feature>
<dbReference type="Pfam" id="PF13687">
    <property type="entry name" value="DUF4153"/>
    <property type="match status" value="1"/>
</dbReference>
<gene>
    <name evidence="2" type="ORF">UT72_C0004G0008</name>
</gene>
<feature type="transmembrane region" description="Helical" evidence="1">
    <location>
        <begin position="67"/>
        <end position="85"/>
    </location>
</feature>
<feature type="transmembrane region" description="Helical" evidence="1">
    <location>
        <begin position="370"/>
        <end position="391"/>
    </location>
</feature>
<reference evidence="2 3" key="1">
    <citation type="journal article" date="2015" name="Nature">
        <title>rRNA introns, odd ribosomes, and small enigmatic genomes across a large radiation of phyla.</title>
        <authorList>
            <person name="Brown C.T."/>
            <person name="Hug L.A."/>
            <person name="Thomas B.C."/>
            <person name="Sharon I."/>
            <person name="Castelle C.J."/>
            <person name="Singh A."/>
            <person name="Wilkins M.J."/>
            <person name="Williams K.H."/>
            <person name="Banfield J.F."/>
        </authorList>
    </citation>
    <scope>NUCLEOTIDE SEQUENCE [LARGE SCALE GENOMIC DNA]</scope>
</reference>
<dbReference type="EMBL" id="LBXW01000004">
    <property type="protein sequence ID" value="KKR39658.1"/>
    <property type="molecule type" value="Genomic_DNA"/>
</dbReference>
<sequence length="586" mass="66534">MGMLRKFIAILLSLLAFNYLFFKKGLKSSEFFIPFFGTVGFFLVVVCANIFLFLVLSRDVKEKKESLALKVSLMAIASIFLSLFRASFVDIAFLSFVGLGLTLITVYLLALGHEEFGSTIEAIVVPFKVLSGWTKSLWQTWTNFPAAIGKFVGSFFYKSANKVEGEKVNLYVVGILISAPVIVILVILLSSADPVFADLIKELFKFDFPKIPEWIVARVFLSSVFLFLSAPFAFLHIQDRFRTPFSKGELVGFSIPASILVSSVALVLGAFIVIQFQYLFTNVAETQLIKHGIRTYSEYVRKGFLELIFVSVIVYLISGLAMVTQRAREFSSNLKKLNILLLSETLIFIFSILRRVYLYQSFHGFTRVRIYGIAFLLFMIILTAILILRHFRSRFKDFYIYEIGSLILIVFSLGLVNVDGLIAVNTPPTVNEEVDYVYISSLSADASLGWIASYNHARGEINQLGPIAGNREFSDNEVRRLIYAKMEIENLISQYRFLAAKYGKEGDSAVRILGVSAWKVHFNEFNLKEKQVYDRLNSTLLIDPGELLRIKDESNRLDSLISSLRLNQVRRTLDRSRNYPLVPYVR</sequence>